<dbReference type="PANTHER" id="PTHR34107:SF4">
    <property type="entry name" value="SLL1222 PROTEIN"/>
    <property type="match status" value="1"/>
</dbReference>
<comment type="caution">
    <text evidence="2">The sequence shown here is derived from an EMBL/GenBank/DDBJ whole genome shotgun (WGS) entry which is preliminary data.</text>
</comment>
<dbReference type="EMBL" id="JTJC03000006">
    <property type="protein sequence ID" value="NHC36886.1"/>
    <property type="molecule type" value="Genomic_DNA"/>
</dbReference>
<dbReference type="Pfam" id="PF05685">
    <property type="entry name" value="Uma2"/>
    <property type="match status" value="1"/>
</dbReference>
<reference evidence="2 3" key="1">
    <citation type="journal article" date="2015" name="Genome Announc.">
        <title>Draft Genome Sequence of the Terrestrial Cyanobacterium Scytonema millei VB511283, Isolated from Eastern India.</title>
        <authorList>
            <person name="Sen D."/>
            <person name="Chandrababunaidu M.M."/>
            <person name="Singh D."/>
            <person name="Sanghi N."/>
            <person name="Ghorai A."/>
            <person name="Mishra G.P."/>
            <person name="Madduluri M."/>
            <person name="Adhikary S.P."/>
            <person name="Tripathy S."/>
        </authorList>
    </citation>
    <scope>NUCLEOTIDE SEQUENCE [LARGE SCALE GENOMIC DNA]</scope>
    <source>
        <strain evidence="2 3">VB511283</strain>
    </source>
</reference>
<evidence type="ECO:0000313" key="2">
    <source>
        <dbReference type="EMBL" id="NHC36886.1"/>
    </source>
</evidence>
<keyword evidence="3" id="KW-1185">Reference proteome</keyword>
<dbReference type="CDD" id="cd06260">
    <property type="entry name" value="DUF820-like"/>
    <property type="match status" value="1"/>
</dbReference>
<protein>
    <submittedName>
        <fullName evidence="2">Uma2 family endonuclease</fullName>
    </submittedName>
</protein>
<dbReference type="GO" id="GO:0004519">
    <property type="term" value="F:endonuclease activity"/>
    <property type="evidence" value="ECO:0007669"/>
    <property type="project" value="UniProtKB-KW"/>
</dbReference>
<organism evidence="2 3">
    <name type="scientific">Scytonema millei VB511283</name>
    <dbReference type="NCBI Taxonomy" id="1245923"/>
    <lineage>
        <taxon>Bacteria</taxon>
        <taxon>Bacillati</taxon>
        <taxon>Cyanobacteriota</taxon>
        <taxon>Cyanophyceae</taxon>
        <taxon>Nostocales</taxon>
        <taxon>Scytonemataceae</taxon>
        <taxon>Scytonema</taxon>
    </lineage>
</organism>
<keyword evidence="2" id="KW-0255">Endonuclease</keyword>
<dbReference type="AlphaFoldDB" id="A0A9X5I695"/>
<dbReference type="InterPro" id="IPR011335">
    <property type="entry name" value="Restrct_endonuc-II-like"/>
</dbReference>
<dbReference type="SUPFAM" id="SSF52980">
    <property type="entry name" value="Restriction endonuclease-like"/>
    <property type="match status" value="1"/>
</dbReference>
<dbReference type="Proteomes" id="UP000031532">
    <property type="component" value="Unassembled WGS sequence"/>
</dbReference>
<dbReference type="InterPro" id="IPR012296">
    <property type="entry name" value="Nuclease_put_TT1808"/>
</dbReference>
<keyword evidence="2" id="KW-0540">Nuclease</keyword>
<evidence type="ECO:0000259" key="1">
    <source>
        <dbReference type="Pfam" id="PF05685"/>
    </source>
</evidence>
<dbReference type="RefSeq" id="WP_052289835.1">
    <property type="nucleotide sequence ID" value="NZ_JTJC03000006.1"/>
</dbReference>
<evidence type="ECO:0000313" key="3">
    <source>
        <dbReference type="Proteomes" id="UP000031532"/>
    </source>
</evidence>
<gene>
    <name evidence="2" type="ORF">QH73_0019985</name>
</gene>
<keyword evidence="2" id="KW-0378">Hydrolase</keyword>
<dbReference type="OrthoDB" id="526759at2"/>
<dbReference type="PANTHER" id="PTHR34107">
    <property type="entry name" value="SLL0198 PROTEIN-RELATED"/>
    <property type="match status" value="1"/>
</dbReference>
<dbReference type="Gene3D" id="3.90.1570.10">
    <property type="entry name" value="tt1808, chain A"/>
    <property type="match status" value="1"/>
</dbReference>
<proteinExistence type="predicted"/>
<accession>A0A9X5I695</accession>
<sequence length="465" mass="53201">MTAGSLDNFYVRFLERKLELIDNRLIVSNTIAGSRLLLWQSLQGWGAAAAVALAPIERWIEALFLGFEIPITSATSNVTETLDYFQTQITGREYDAEDFIAQFCGGEYEHNHIRQQLTFAFWKVKKLMGGECMGRDFVMRLGDNGFTPDLLFFTSTDRNQLYSWYLGGPAELVVEVLHSGYEDVDRIVKRDYYAAAGVPEYWIFDPQAQQVEFKRWHDGSYQQQFPDSDGYYRPSSIPDLAFCPTPLWREEDCECSQGEREMFILEASQPPYQKSQSIDDGLGWGCLPFAPILQLEPTPISFEQYICWCPEAKFEFADGKIQIGGDMGIRNLIGLLLMTFGLANAVKVLPLQAWIGALQERVGLEQQDNERKAAWWRLARQAAALLRENYGVTRVGVIGDLVRSQPLSYWSDITLVAWDVPRVKSYEIYQEFCQLSQQPKLRLLKPDDFMTVEEKQAVVNELVEI</sequence>
<name>A0A9X5I695_9CYAN</name>
<feature type="domain" description="Putative restriction endonuclease" evidence="1">
    <location>
        <begin position="107"/>
        <end position="226"/>
    </location>
</feature>
<dbReference type="InterPro" id="IPR008538">
    <property type="entry name" value="Uma2"/>
</dbReference>